<feature type="domain" description="Alpha/beta hydrolase fold-3" evidence="2">
    <location>
        <begin position="92"/>
        <end position="279"/>
    </location>
</feature>
<evidence type="ECO:0000256" key="1">
    <source>
        <dbReference type="ARBA" id="ARBA00022801"/>
    </source>
</evidence>
<keyword evidence="4" id="KW-1185">Reference proteome</keyword>
<accession>A0ABP8GVD8</accession>
<organism evidence="3 4">
    <name type="scientific">Pigmentiphaga soli</name>
    <dbReference type="NCBI Taxonomy" id="1007095"/>
    <lineage>
        <taxon>Bacteria</taxon>
        <taxon>Pseudomonadati</taxon>
        <taxon>Pseudomonadota</taxon>
        <taxon>Betaproteobacteria</taxon>
        <taxon>Burkholderiales</taxon>
        <taxon>Alcaligenaceae</taxon>
        <taxon>Pigmentiphaga</taxon>
    </lineage>
</organism>
<dbReference type="InterPro" id="IPR050300">
    <property type="entry name" value="GDXG_lipolytic_enzyme"/>
</dbReference>
<name>A0ABP8GVD8_9BURK</name>
<protein>
    <submittedName>
        <fullName evidence="3">Alpha/beta hydrolase</fullName>
    </submittedName>
</protein>
<sequence length="311" mass="33466">MHFPGHRGHGGSHVSAPADWKDLGEDDLDRQYIVRRQVADWAAFLARWKETSAGVRRQYAGHLDIAYGAHPAETLDVLLPARPAPGNPVQILFHGGYWRALHKDEYAFAAVPALEAGVVAVVVNYELCPRISLTGIVEQCRRAVAWTVRHIGAFGGSPDSLFLSGHSAGAHLVAAILMTDWRVQGLAAPPAIRGACLLSGLYDLHPLQHVSVQDDLQLTDAEVSALSPVRQPIRNRAPVLLALGAMESPEFHRQTAGYARHCAAGGVPAEAVEASGRHHYSVVDAFADPAHSLCQAWLARILQPGTTGARS</sequence>
<reference evidence="4" key="1">
    <citation type="journal article" date="2019" name="Int. J. Syst. Evol. Microbiol.">
        <title>The Global Catalogue of Microorganisms (GCM) 10K type strain sequencing project: providing services to taxonomists for standard genome sequencing and annotation.</title>
        <authorList>
            <consortium name="The Broad Institute Genomics Platform"/>
            <consortium name="The Broad Institute Genome Sequencing Center for Infectious Disease"/>
            <person name="Wu L."/>
            <person name="Ma J."/>
        </authorList>
    </citation>
    <scope>NUCLEOTIDE SEQUENCE [LARGE SCALE GENOMIC DNA]</scope>
    <source>
        <strain evidence="4">JCM 17666</strain>
    </source>
</reference>
<dbReference type="GO" id="GO:0016787">
    <property type="term" value="F:hydrolase activity"/>
    <property type="evidence" value="ECO:0007669"/>
    <property type="project" value="UniProtKB-KW"/>
</dbReference>
<dbReference type="PROSITE" id="PS00122">
    <property type="entry name" value="CARBOXYLESTERASE_B_1"/>
    <property type="match status" value="1"/>
</dbReference>
<dbReference type="Pfam" id="PF07859">
    <property type="entry name" value="Abhydrolase_3"/>
    <property type="match status" value="1"/>
</dbReference>
<evidence type="ECO:0000259" key="2">
    <source>
        <dbReference type="Pfam" id="PF07859"/>
    </source>
</evidence>
<dbReference type="PANTHER" id="PTHR48081">
    <property type="entry name" value="AB HYDROLASE SUPERFAMILY PROTEIN C4A8.06C"/>
    <property type="match status" value="1"/>
</dbReference>
<dbReference type="Proteomes" id="UP001501671">
    <property type="component" value="Unassembled WGS sequence"/>
</dbReference>
<proteinExistence type="predicted"/>
<gene>
    <name evidence="3" type="ORF">GCM10023144_17860</name>
</gene>
<dbReference type="PANTHER" id="PTHR48081:SF33">
    <property type="entry name" value="KYNURENINE FORMAMIDASE"/>
    <property type="match status" value="1"/>
</dbReference>
<dbReference type="InterPro" id="IPR013094">
    <property type="entry name" value="AB_hydrolase_3"/>
</dbReference>
<dbReference type="Gene3D" id="3.40.50.1820">
    <property type="entry name" value="alpha/beta hydrolase"/>
    <property type="match status" value="1"/>
</dbReference>
<comment type="caution">
    <text evidence="3">The sequence shown here is derived from an EMBL/GenBank/DDBJ whole genome shotgun (WGS) entry which is preliminary data.</text>
</comment>
<evidence type="ECO:0000313" key="3">
    <source>
        <dbReference type="EMBL" id="GAA4330288.1"/>
    </source>
</evidence>
<dbReference type="EMBL" id="BAABFO010000007">
    <property type="protein sequence ID" value="GAA4330288.1"/>
    <property type="molecule type" value="Genomic_DNA"/>
</dbReference>
<dbReference type="SUPFAM" id="SSF53474">
    <property type="entry name" value="alpha/beta-Hydrolases"/>
    <property type="match status" value="1"/>
</dbReference>
<dbReference type="InterPro" id="IPR029058">
    <property type="entry name" value="AB_hydrolase_fold"/>
</dbReference>
<evidence type="ECO:0000313" key="4">
    <source>
        <dbReference type="Proteomes" id="UP001501671"/>
    </source>
</evidence>
<keyword evidence="1 3" id="KW-0378">Hydrolase</keyword>
<dbReference type="InterPro" id="IPR019826">
    <property type="entry name" value="Carboxylesterase_B_AS"/>
</dbReference>